<dbReference type="EMBL" id="BAAASR010000015">
    <property type="protein sequence ID" value="GAA2492448.1"/>
    <property type="molecule type" value="Genomic_DNA"/>
</dbReference>
<keyword evidence="4" id="KW-1185">Reference proteome</keyword>
<protein>
    <recommendedName>
        <fullName evidence="5">Prephenate dehydrogenase</fullName>
    </recommendedName>
</protein>
<evidence type="ECO:0008006" key="5">
    <source>
        <dbReference type="Google" id="ProtNLM"/>
    </source>
</evidence>
<keyword evidence="1" id="KW-0175">Coiled coil</keyword>
<sequence length="279" mass="28713">MPISATAAGNIEATTALLREELPQLEQQQQALEKDLAAVTDRLGSVRSALTALEALSIGAVPAPRTEAPEEAEDAPPAATPDPTPTPTPQEAPAAEAPSAQAPEQVQEPEQKSEPKQEAEPEPVTTKDVPAQRTARTTAAARKTTAKKPAKTAAKSRPAKKTAPAQKTAPARKTAPAKTTKATKPAKAKKPAGKAATATTTDGSTATPAADGNGGLTDQVASILARNSDKPLRARDVAKELGRDDSTGAINTVRSTLDRLVATSRARRAGRGLYQAPAA</sequence>
<feature type="coiled-coil region" evidence="1">
    <location>
        <begin position="15"/>
        <end position="42"/>
    </location>
</feature>
<feature type="region of interest" description="Disordered" evidence="2">
    <location>
        <begin position="57"/>
        <end position="231"/>
    </location>
</feature>
<feature type="compositionally biased region" description="Low complexity" evidence="2">
    <location>
        <begin position="91"/>
        <end position="108"/>
    </location>
</feature>
<feature type="compositionally biased region" description="Low complexity" evidence="2">
    <location>
        <begin position="131"/>
        <end position="143"/>
    </location>
</feature>
<evidence type="ECO:0000313" key="3">
    <source>
        <dbReference type="EMBL" id="GAA2492448.1"/>
    </source>
</evidence>
<proteinExistence type="predicted"/>
<name>A0ABP5ZBX6_9ACTN</name>
<feature type="compositionally biased region" description="Low complexity" evidence="2">
    <location>
        <begin position="193"/>
        <end position="210"/>
    </location>
</feature>
<evidence type="ECO:0000256" key="2">
    <source>
        <dbReference type="SAM" id="MobiDB-lite"/>
    </source>
</evidence>
<gene>
    <name evidence="3" type="ORF">GCM10010393_25410</name>
</gene>
<dbReference type="RefSeq" id="WP_344360246.1">
    <property type="nucleotide sequence ID" value="NZ_BAAASR010000015.1"/>
</dbReference>
<feature type="compositionally biased region" description="Basic and acidic residues" evidence="2">
    <location>
        <begin position="109"/>
        <end position="119"/>
    </location>
</feature>
<organism evidence="3 4">
    <name type="scientific">Streptomyces gobitricini</name>
    <dbReference type="NCBI Taxonomy" id="68211"/>
    <lineage>
        <taxon>Bacteria</taxon>
        <taxon>Bacillati</taxon>
        <taxon>Actinomycetota</taxon>
        <taxon>Actinomycetes</taxon>
        <taxon>Kitasatosporales</taxon>
        <taxon>Streptomycetaceae</taxon>
        <taxon>Streptomyces</taxon>
    </lineage>
</organism>
<reference evidence="4" key="1">
    <citation type="journal article" date="2019" name="Int. J. Syst. Evol. Microbiol.">
        <title>The Global Catalogue of Microorganisms (GCM) 10K type strain sequencing project: providing services to taxonomists for standard genome sequencing and annotation.</title>
        <authorList>
            <consortium name="The Broad Institute Genomics Platform"/>
            <consortium name="The Broad Institute Genome Sequencing Center for Infectious Disease"/>
            <person name="Wu L."/>
            <person name="Ma J."/>
        </authorList>
    </citation>
    <scope>NUCLEOTIDE SEQUENCE [LARGE SCALE GENOMIC DNA]</scope>
    <source>
        <strain evidence="4">JCM 5062</strain>
    </source>
</reference>
<feature type="compositionally biased region" description="Low complexity" evidence="2">
    <location>
        <begin position="151"/>
        <end position="183"/>
    </location>
</feature>
<evidence type="ECO:0000313" key="4">
    <source>
        <dbReference type="Proteomes" id="UP001499942"/>
    </source>
</evidence>
<evidence type="ECO:0000256" key="1">
    <source>
        <dbReference type="SAM" id="Coils"/>
    </source>
</evidence>
<dbReference type="Proteomes" id="UP001499942">
    <property type="component" value="Unassembled WGS sequence"/>
</dbReference>
<comment type="caution">
    <text evidence="3">The sequence shown here is derived from an EMBL/GenBank/DDBJ whole genome shotgun (WGS) entry which is preliminary data.</text>
</comment>
<accession>A0ABP5ZBX6</accession>
<feature type="compositionally biased region" description="Pro residues" evidence="2">
    <location>
        <begin position="78"/>
        <end position="90"/>
    </location>
</feature>